<protein>
    <recommendedName>
        <fullName evidence="2">Methyltransferase type 11 domain-containing protein</fullName>
    </recommendedName>
</protein>
<keyword evidence="1" id="KW-1133">Transmembrane helix</keyword>
<dbReference type="PANTHER" id="PTHR45085:SF3">
    <property type="entry name" value="S-ADENOSYL-L-METHIONINE-DEPENDENT METHYLTRANSFERASES SUPERFAMILY PROTEIN"/>
    <property type="match status" value="1"/>
</dbReference>
<dbReference type="FunCoup" id="A0A7J7BXJ8">
    <property type="interactions" value="9"/>
</dbReference>
<dbReference type="EMBL" id="JAAARO010000022">
    <property type="protein sequence ID" value="KAF5726425.1"/>
    <property type="molecule type" value="Genomic_DNA"/>
</dbReference>
<dbReference type="InterPro" id="IPR013216">
    <property type="entry name" value="Methyltransf_11"/>
</dbReference>
<feature type="transmembrane region" description="Helical" evidence="1">
    <location>
        <begin position="12"/>
        <end position="29"/>
    </location>
</feature>
<proteinExistence type="predicted"/>
<dbReference type="AlphaFoldDB" id="A0A7J7BXJ8"/>
<reference evidence="3 4" key="1">
    <citation type="journal article" date="2020" name="Nat. Commun.">
        <title>Genome of Tripterygium wilfordii and identification of cytochrome P450 involved in triptolide biosynthesis.</title>
        <authorList>
            <person name="Tu L."/>
            <person name="Su P."/>
            <person name="Zhang Z."/>
            <person name="Gao L."/>
            <person name="Wang J."/>
            <person name="Hu T."/>
            <person name="Zhou J."/>
            <person name="Zhang Y."/>
            <person name="Zhao Y."/>
            <person name="Liu Y."/>
            <person name="Song Y."/>
            <person name="Tong Y."/>
            <person name="Lu Y."/>
            <person name="Yang J."/>
            <person name="Xu C."/>
            <person name="Jia M."/>
            <person name="Peters R.J."/>
            <person name="Huang L."/>
            <person name="Gao W."/>
        </authorList>
    </citation>
    <scope>NUCLEOTIDE SEQUENCE [LARGE SCALE GENOMIC DNA]</scope>
    <source>
        <strain evidence="4">cv. XIE 37</strain>
        <tissue evidence="3">Leaf</tissue>
    </source>
</reference>
<evidence type="ECO:0000313" key="3">
    <source>
        <dbReference type="EMBL" id="KAF5726425.1"/>
    </source>
</evidence>
<dbReference type="SUPFAM" id="SSF53335">
    <property type="entry name" value="S-adenosyl-L-methionine-dependent methyltransferases"/>
    <property type="match status" value="1"/>
</dbReference>
<dbReference type="Pfam" id="PF08241">
    <property type="entry name" value="Methyltransf_11"/>
    <property type="match status" value="1"/>
</dbReference>
<evidence type="ECO:0000313" key="4">
    <source>
        <dbReference type="Proteomes" id="UP000593562"/>
    </source>
</evidence>
<sequence length="230" mass="25596">MEKHIESLLNKFSIAAITIATFTLLIVALQTPETCIPPNTPPKPHLRFPKSSCDSSPRQHLPLHKKNLRLWSSKSWQTRVSSYFQFFTNLHHLDLLHNHSRAICVSAGAGHEVMALRNMGLTDVTGVELVDSPPLVKRADPHNLPYFDGVFDFAFSGHFEEALFPGRYAAEMERTLRVGGVCVVVVDASGDTEVTEISGLFKNSKVVRVENITLIGSKMTGIIFRRAKTT</sequence>
<keyword evidence="4" id="KW-1185">Reference proteome</keyword>
<accession>A0A7J7BXJ8</accession>
<dbReference type="Gene3D" id="3.40.50.150">
    <property type="entry name" value="Vaccinia Virus protein VP39"/>
    <property type="match status" value="1"/>
</dbReference>
<dbReference type="OrthoDB" id="682522at2759"/>
<dbReference type="PANTHER" id="PTHR45085">
    <property type="entry name" value="F21J9.14"/>
    <property type="match status" value="1"/>
</dbReference>
<evidence type="ECO:0000259" key="2">
    <source>
        <dbReference type="Pfam" id="PF08241"/>
    </source>
</evidence>
<dbReference type="GO" id="GO:0008757">
    <property type="term" value="F:S-adenosylmethionine-dependent methyltransferase activity"/>
    <property type="evidence" value="ECO:0007669"/>
    <property type="project" value="InterPro"/>
</dbReference>
<dbReference type="Proteomes" id="UP000593562">
    <property type="component" value="Unassembled WGS sequence"/>
</dbReference>
<gene>
    <name evidence="3" type="ORF">HS088_TW22G00103</name>
</gene>
<name>A0A7J7BXJ8_TRIWF</name>
<keyword evidence="1" id="KW-0812">Transmembrane</keyword>
<feature type="domain" description="Methyltransferase type 11" evidence="2">
    <location>
        <begin position="105"/>
        <end position="184"/>
    </location>
</feature>
<dbReference type="InterPro" id="IPR029063">
    <property type="entry name" value="SAM-dependent_MTases_sf"/>
</dbReference>
<keyword evidence="1" id="KW-0472">Membrane</keyword>
<dbReference type="InParanoid" id="A0A7J7BXJ8"/>
<comment type="caution">
    <text evidence="3">The sequence shown here is derived from an EMBL/GenBank/DDBJ whole genome shotgun (WGS) entry which is preliminary data.</text>
</comment>
<evidence type="ECO:0000256" key="1">
    <source>
        <dbReference type="SAM" id="Phobius"/>
    </source>
</evidence>
<organism evidence="3 4">
    <name type="scientific">Tripterygium wilfordii</name>
    <name type="common">Thunder God vine</name>
    <dbReference type="NCBI Taxonomy" id="458696"/>
    <lineage>
        <taxon>Eukaryota</taxon>
        <taxon>Viridiplantae</taxon>
        <taxon>Streptophyta</taxon>
        <taxon>Embryophyta</taxon>
        <taxon>Tracheophyta</taxon>
        <taxon>Spermatophyta</taxon>
        <taxon>Magnoliopsida</taxon>
        <taxon>eudicotyledons</taxon>
        <taxon>Gunneridae</taxon>
        <taxon>Pentapetalae</taxon>
        <taxon>rosids</taxon>
        <taxon>fabids</taxon>
        <taxon>Celastrales</taxon>
        <taxon>Celastraceae</taxon>
        <taxon>Tripterygium</taxon>
    </lineage>
</organism>